<dbReference type="OrthoDB" id="1377410at2"/>
<reference evidence="4 5" key="1">
    <citation type="submission" date="2018-07" db="EMBL/GenBank/DDBJ databases">
        <title>Genomic Encyclopedia of Type Strains, Phase III (KMG-III): the genomes of soil and plant-associated and newly described type strains.</title>
        <authorList>
            <person name="Whitman W."/>
        </authorList>
    </citation>
    <scope>NUCLEOTIDE SEQUENCE [LARGE SCALE GENOMIC DNA]</scope>
    <source>
        <strain evidence="4 5">CECT 7958</strain>
    </source>
</reference>
<evidence type="ECO:0000313" key="5">
    <source>
        <dbReference type="Proteomes" id="UP000253436"/>
    </source>
</evidence>
<dbReference type="NCBIfam" id="TIGR04183">
    <property type="entry name" value="Por_Secre_tail"/>
    <property type="match status" value="1"/>
</dbReference>
<dbReference type="InterPro" id="IPR026444">
    <property type="entry name" value="Secre_tail"/>
</dbReference>
<organism evidence="4 5">
    <name type="scientific">Winogradskyella arenosi</name>
    <dbReference type="NCBI Taxonomy" id="533325"/>
    <lineage>
        <taxon>Bacteria</taxon>
        <taxon>Pseudomonadati</taxon>
        <taxon>Bacteroidota</taxon>
        <taxon>Flavobacteriia</taxon>
        <taxon>Flavobacteriales</taxon>
        <taxon>Flavobacteriaceae</taxon>
        <taxon>Winogradskyella</taxon>
    </lineage>
</organism>
<feature type="chain" id="PRO_5016579991" evidence="2">
    <location>
        <begin position="21"/>
        <end position="269"/>
    </location>
</feature>
<protein>
    <submittedName>
        <fullName evidence="4">Putative secreted protein (Por secretion system target)</fullName>
    </submittedName>
</protein>
<evidence type="ECO:0000256" key="2">
    <source>
        <dbReference type="SAM" id="SignalP"/>
    </source>
</evidence>
<keyword evidence="5" id="KW-1185">Reference proteome</keyword>
<evidence type="ECO:0000259" key="3">
    <source>
        <dbReference type="Pfam" id="PF18962"/>
    </source>
</evidence>
<keyword evidence="1 2" id="KW-0732">Signal</keyword>
<sequence length="269" mass="28798">MKKQLLFTLAFFGALTFASGQTEILFDEAGTDIQSFTVGQQNGDDLDEGILAVSGTGVAVPNNSFMGIRSDTPTDDGATGTWTFTISTASTTPINTTLFLDMAKRPGCSVSGTVSVSGYTNMSYAFATDGTDVSAVMDTPIQFESILSLVNGSPLTVTISLDEMLNVDNVATSIFRLENVVLERDGVLGLEDVSTQVIIANVFPNPAKNSFQIQANENVERVELYNITGRLVKTFEGEANYNISDLPSGIYLAQVKMPLGTKTLKVIKE</sequence>
<comment type="caution">
    <text evidence="4">The sequence shown here is derived from an EMBL/GenBank/DDBJ whole genome shotgun (WGS) entry which is preliminary data.</text>
</comment>
<dbReference type="AlphaFoldDB" id="A0A368ZF76"/>
<evidence type="ECO:0000313" key="4">
    <source>
        <dbReference type="EMBL" id="RCW92122.1"/>
    </source>
</evidence>
<feature type="signal peptide" evidence="2">
    <location>
        <begin position="1"/>
        <end position="20"/>
    </location>
</feature>
<accession>A0A368ZF76</accession>
<dbReference type="Pfam" id="PF18962">
    <property type="entry name" value="Por_Secre_tail"/>
    <property type="match status" value="1"/>
</dbReference>
<gene>
    <name evidence="4" type="ORF">DFQ08_102143</name>
</gene>
<feature type="domain" description="Secretion system C-terminal sorting" evidence="3">
    <location>
        <begin position="202"/>
        <end position="266"/>
    </location>
</feature>
<proteinExistence type="predicted"/>
<dbReference type="Proteomes" id="UP000253436">
    <property type="component" value="Unassembled WGS sequence"/>
</dbReference>
<dbReference type="RefSeq" id="WP_114308809.1">
    <property type="nucleotide sequence ID" value="NZ_QPJO01000002.1"/>
</dbReference>
<name>A0A368ZF76_9FLAO</name>
<dbReference type="EMBL" id="QPJO01000002">
    <property type="protein sequence ID" value="RCW92122.1"/>
    <property type="molecule type" value="Genomic_DNA"/>
</dbReference>
<evidence type="ECO:0000256" key="1">
    <source>
        <dbReference type="ARBA" id="ARBA00022729"/>
    </source>
</evidence>